<gene>
    <name evidence="1" type="ORF">J2W49_003459</name>
</gene>
<keyword evidence="2" id="KW-1185">Reference proteome</keyword>
<name>A0ABU1WQB5_9BURK</name>
<dbReference type="EMBL" id="JAVDWU010000007">
    <property type="protein sequence ID" value="MDR7151483.1"/>
    <property type="molecule type" value="Genomic_DNA"/>
</dbReference>
<comment type="caution">
    <text evidence="1">The sequence shown here is derived from an EMBL/GenBank/DDBJ whole genome shotgun (WGS) entry which is preliminary data.</text>
</comment>
<dbReference type="Proteomes" id="UP001265700">
    <property type="component" value="Unassembled WGS sequence"/>
</dbReference>
<proteinExistence type="predicted"/>
<evidence type="ECO:0000313" key="1">
    <source>
        <dbReference type="EMBL" id="MDR7151483.1"/>
    </source>
</evidence>
<reference evidence="1 2" key="1">
    <citation type="submission" date="2023-07" db="EMBL/GenBank/DDBJ databases">
        <title>Sorghum-associated microbial communities from plants grown in Nebraska, USA.</title>
        <authorList>
            <person name="Schachtman D."/>
        </authorList>
    </citation>
    <scope>NUCLEOTIDE SEQUENCE [LARGE SCALE GENOMIC DNA]</scope>
    <source>
        <strain evidence="1 2">4249</strain>
    </source>
</reference>
<accession>A0ABU1WQB5</accession>
<evidence type="ECO:0000313" key="2">
    <source>
        <dbReference type="Proteomes" id="UP001265700"/>
    </source>
</evidence>
<sequence length="42" mass="4793">MKTLWMDLFSNRISNAAHGPVPGQLTGHRDRLSFWPLDQEVA</sequence>
<organism evidence="1 2">
    <name type="scientific">Hydrogenophaga palleronii</name>
    <dbReference type="NCBI Taxonomy" id="65655"/>
    <lineage>
        <taxon>Bacteria</taxon>
        <taxon>Pseudomonadati</taxon>
        <taxon>Pseudomonadota</taxon>
        <taxon>Betaproteobacteria</taxon>
        <taxon>Burkholderiales</taxon>
        <taxon>Comamonadaceae</taxon>
        <taxon>Hydrogenophaga</taxon>
    </lineage>
</organism>
<protein>
    <submittedName>
        <fullName evidence="1">Uncharacterized protein</fullName>
    </submittedName>
</protein>
<dbReference type="RefSeq" id="WP_310318944.1">
    <property type="nucleotide sequence ID" value="NZ_JAVDWU010000007.1"/>
</dbReference>